<organism evidence="2 3">
    <name type="scientific">Phytophthora citrophthora</name>
    <dbReference type="NCBI Taxonomy" id="4793"/>
    <lineage>
        <taxon>Eukaryota</taxon>
        <taxon>Sar</taxon>
        <taxon>Stramenopiles</taxon>
        <taxon>Oomycota</taxon>
        <taxon>Peronosporomycetes</taxon>
        <taxon>Peronosporales</taxon>
        <taxon>Peronosporaceae</taxon>
        <taxon>Phytophthora</taxon>
    </lineage>
</organism>
<evidence type="ECO:0000313" key="3">
    <source>
        <dbReference type="Proteomes" id="UP001259832"/>
    </source>
</evidence>
<dbReference type="AlphaFoldDB" id="A0AAD9G034"/>
<evidence type="ECO:0000313" key="2">
    <source>
        <dbReference type="EMBL" id="KAK1929464.1"/>
    </source>
</evidence>
<evidence type="ECO:0000256" key="1">
    <source>
        <dbReference type="SAM" id="MobiDB-lite"/>
    </source>
</evidence>
<gene>
    <name evidence="2" type="ORF">P3T76_015032</name>
</gene>
<reference evidence="2" key="1">
    <citation type="submission" date="2023-08" db="EMBL/GenBank/DDBJ databases">
        <title>Reference Genome Resource for the Citrus Pathogen Phytophthora citrophthora.</title>
        <authorList>
            <person name="Moller H."/>
            <person name="Coetzee B."/>
            <person name="Rose L.J."/>
            <person name="Van Niekerk J.M."/>
        </authorList>
    </citation>
    <scope>NUCLEOTIDE SEQUENCE</scope>
    <source>
        <strain evidence="2">STE-U-9442</strain>
    </source>
</reference>
<keyword evidence="3" id="KW-1185">Reference proteome</keyword>
<proteinExistence type="predicted"/>
<feature type="compositionally biased region" description="Gly residues" evidence="1">
    <location>
        <begin position="46"/>
        <end position="59"/>
    </location>
</feature>
<feature type="compositionally biased region" description="Low complexity" evidence="1">
    <location>
        <begin position="16"/>
        <end position="27"/>
    </location>
</feature>
<dbReference type="Proteomes" id="UP001259832">
    <property type="component" value="Unassembled WGS sequence"/>
</dbReference>
<feature type="compositionally biased region" description="Acidic residues" evidence="1">
    <location>
        <begin position="28"/>
        <end position="37"/>
    </location>
</feature>
<protein>
    <submittedName>
        <fullName evidence="2">Uncharacterized protein</fullName>
    </submittedName>
</protein>
<comment type="caution">
    <text evidence="2">The sequence shown here is derived from an EMBL/GenBank/DDBJ whole genome shotgun (WGS) entry which is preliminary data.</text>
</comment>
<dbReference type="EMBL" id="JASMQC010000048">
    <property type="protein sequence ID" value="KAK1929464.1"/>
    <property type="molecule type" value="Genomic_DNA"/>
</dbReference>
<name>A0AAD9G034_9STRA</name>
<sequence length="99" mass="10356">MAECYVTEAESASFSASTSASTYWGDDTVGEGDDGDDPIFNPMDAGGNGNGNGNANGNGNGKGCTEEALWCSSLGQALSRDPTKNCEFPPCPYYGLRRR</sequence>
<feature type="region of interest" description="Disordered" evidence="1">
    <location>
        <begin position="16"/>
        <end position="59"/>
    </location>
</feature>
<accession>A0AAD9G034</accession>